<accession>K6ZWW6</accession>
<reference evidence="2" key="1">
    <citation type="journal article" date="2014" name="Environ. Microbiol.">
        <title>Comparative genomics of the marine bacterial genus Glaciecola reveals the high degree of genomic diversity and genomic characteristic for cold adaptation.</title>
        <authorList>
            <person name="Qin Q.L."/>
            <person name="Xie B.B."/>
            <person name="Yu Y."/>
            <person name="Shu Y.L."/>
            <person name="Rong J.C."/>
            <person name="Zhang Y.J."/>
            <person name="Zhao D.L."/>
            <person name="Chen X.L."/>
            <person name="Zhang X.Y."/>
            <person name="Chen B."/>
            <person name="Zhou B.C."/>
            <person name="Zhang Y.Z."/>
        </authorList>
    </citation>
    <scope>NUCLEOTIDE SEQUENCE [LARGE SCALE GENOMIC DNA]</scope>
    <source>
        <strain evidence="2">ACAM 615</strain>
    </source>
</reference>
<sequence>MICLIVAVAIINYMQHLVIYYPKLACKQVILVFIYTLAYEDIRSNSS</sequence>
<proteinExistence type="predicted"/>
<comment type="caution">
    <text evidence="1">The sequence shown here is derived from an EMBL/GenBank/DDBJ whole genome shotgun (WGS) entry which is preliminary data.</text>
</comment>
<evidence type="ECO:0000313" key="2">
    <source>
        <dbReference type="Proteomes" id="UP000006251"/>
    </source>
</evidence>
<name>K6ZWW6_9ALTE</name>
<dbReference type="Proteomes" id="UP000006251">
    <property type="component" value="Unassembled WGS sequence"/>
</dbReference>
<protein>
    <submittedName>
        <fullName evidence="1">Uncharacterized protein</fullName>
    </submittedName>
</protein>
<gene>
    <name evidence="1" type="ORF">GPAL_0915</name>
</gene>
<dbReference type="EMBL" id="BAEQ01000016">
    <property type="protein sequence ID" value="GAC27795.1"/>
    <property type="molecule type" value="Genomic_DNA"/>
</dbReference>
<organism evidence="1 2">
    <name type="scientific">Brumicola pallidula DSM 14239 = ACAM 615</name>
    <dbReference type="NCBI Taxonomy" id="1121922"/>
    <lineage>
        <taxon>Bacteria</taxon>
        <taxon>Pseudomonadati</taxon>
        <taxon>Pseudomonadota</taxon>
        <taxon>Gammaproteobacteria</taxon>
        <taxon>Alteromonadales</taxon>
        <taxon>Alteromonadaceae</taxon>
        <taxon>Brumicola</taxon>
    </lineage>
</organism>
<evidence type="ECO:0000313" key="1">
    <source>
        <dbReference type="EMBL" id="GAC27795.1"/>
    </source>
</evidence>
<keyword evidence="2" id="KW-1185">Reference proteome</keyword>
<dbReference type="AlphaFoldDB" id="K6ZWW6"/>